<dbReference type="InterPro" id="IPR001849">
    <property type="entry name" value="PH_domain"/>
</dbReference>
<dbReference type="Gene3D" id="2.30.29.30">
    <property type="entry name" value="Pleckstrin-homology domain (PH domain)/Phosphotyrosine-binding domain (PTB)"/>
    <property type="match status" value="1"/>
</dbReference>
<feature type="compositionally biased region" description="Polar residues" evidence="6">
    <location>
        <begin position="1106"/>
        <end position="1117"/>
    </location>
</feature>
<feature type="region of interest" description="Disordered" evidence="6">
    <location>
        <begin position="232"/>
        <end position="351"/>
    </location>
</feature>
<dbReference type="CDD" id="cd00171">
    <property type="entry name" value="Sec7"/>
    <property type="match status" value="1"/>
</dbReference>
<comment type="subcellular location">
    <subcellularLocation>
        <location evidence="1">Cytoplasm</location>
    </subcellularLocation>
</comment>
<feature type="compositionally biased region" description="Basic and acidic residues" evidence="6">
    <location>
        <begin position="308"/>
        <end position="323"/>
    </location>
</feature>
<feature type="compositionally biased region" description="Low complexity" evidence="6">
    <location>
        <begin position="334"/>
        <end position="349"/>
    </location>
</feature>
<protein>
    <recommendedName>
        <fullName evidence="7">SEC7 domain-containing protein</fullName>
    </recommendedName>
</protein>
<evidence type="ECO:0000313" key="9">
    <source>
        <dbReference type="Proteomes" id="UP000749559"/>
    </source>
</evidence>
<dbReference type="SUPFAM" id="SSF48425">
    <property type="entry name" value="Sec7 domain"/>
    <property type="match status" value="1"/>
</dbReference>
<dbReference type="PANTHER" id="PTHR10663">
    <property type="entry name" value="GUANYL-NUCLEOTIDE EXCHANGE FACTOR"/>
    <property type="match status" value="1"/>
</dbReference>
<dbReference type="GO" id="GO:0005085">
    <property type="term" value="F:guanyl-nucleotide exchange factor activity"/>
    <property type="evidence" value="ECO:0007669"/>
    <property type="project" value="InterPro"/>
</dbReference>
<sequence>MQVSTVTMYRGFCVIGQYKYYPKYTSKKRSQATGPDTGQLETNKFRSSSVGGSPNSTSPQDTPSTGLKHQRSVSSNARLNRQRSYSKRNDDDVTIKRSRAWSTQYELSSDLHEKQLEMLERKYGGHLRAKRAARIIQQAYRKYTMSKNFEKMRSVKSEKRKHLTRGYSEMDASNNGWRDAAMKEMVVLQETSFNMATNHSRMESTMFARQQYMEINKLRKNLGQDENFMKAATPQHARQTLRQGTISSTSGQEHIYMRKPLQRGQGMDLSNGHPVGHGHAKPHPTGPPTKARPPPPMPKRTSSATKKPIRDLPIRQQPHEETNNNRNSYPELNDSSASASPADTPSESTIDLPSVNFENLLESKETDILSDSFHSDLSSLNSSSNVSQQQANNSHEQGMYPNSQGSSQSSLTSRHSQERTLTRDSDSSQRSSDNLNSPMEFDQSDRSYERFRSHCSAGSLDSDSFLTDVQIKVEGPTPTEENVEEDTFDIDNIEYPAPMELIKVYANTEVKLRNNRWRQQSGDSNKTLTNDSHYNGDPIIEEECISEVGTTQGRGPHASPIWKRKQGGGPGPSPQARSIDTSHNNLGNHGTCSQGSLGSLDDKRMSNISEASEPDSLEGAVSSSPSSDNISMGSEHSMGTGYQKLPPNMVQPPLRAPPKISDKQRKRQYRIGLNLFNKKPDKGIWYLIERRFLEHSPSAVARFLISRKGLSKYHIGDYLGNLQNDFNMDCLDCFVDEIDLSGLSIDVALRKFQTFFRMPGEAQKIERLMDAFAHRYCICNSDTVKNFHSADTVFLLAFAIIMLNTDLHNSSIKQERKMKVHEFIKNLRGIDEGCDVDRDMLVGIYERVKAHEFKSGTDHVTQVQKVEQTIVGKKPQLSLPHRRLVCYCRLYEVHDPNKKEKLGLHQREVFLFNDILVVTKIFNKKKSAITYTFRNSFNLCGMLVYPFDTPHYQHGIRLTTNIDGKVLMTFNARNEHDRTKFMEDLREAILEMNEMEAIRIEEELQRQKMVHNFTTTNLEFNRRSNDSGVVDIELLKPTENGSLNRLSAPEVNGGLKKSTLSNSLIDLADNGGGRRGSAGSLDSGMASTAGSVTGREDSPQPPGGATSKSNKQQPNPGQSGGMKLGFFRYINSCTLMRPNPISPKP</sequence>
<feature type="region of interest" description="Disordered" evidence="6">
    <location>
        <begin position="376"/>
        <end position="448"/>
    </location>
</feature>
<dbReference type="SMART" id="SM00233">
    <property type="entry name" value="PH"/>
    <property type="match status" value="1"/>
</dbReference>
<keyword evidence="5" id="KW-0175">Coiled coil</keyword>
<feature type="compositionally biased region" description="Pro residues" evidence="6">
    <location>
        <begin position="284"/>
        <end position="298"/>
    </location>
</feature>
<dbReference type="PROSITE" id="PS50190">
    <property type="entry name" value="SEC7"/>
    <property type="match status" value="1"/>
</dbReference>
<dbReference type="Pfam" id="PF16453">
    <property type="entry name" value="IQ_SEC7_PH"/>
    <property type="match status" value="1"/>
</dbReference>
<dbReference type="Gene3D" id="1.10.1000.11">
    <property type="entry name" value="Arf Nucleotide-binding Site Opener,domain 2"/>
    <property type="match status" value="1"/>
</dbReference>
<dbReference type="GO" id="GO:0030036">
    <property type="term" value="P:actin cytoskeleton organization"/>
    <property type="evidence" value="ECO:0007669"/>
    <property type="project" value="TreeGrafter"/>
</dbReference>
<keyword evidence="4" id="KW-0597">Phosphoprotein</keyword>
<dbReference type="CDD" id="cd13318">
    <property type="entry name" value="PH_IQSEC"/>
    <property type="match status" value="1"/>
</dbReference>
<feature type="compositionally biased region" description="Low complexity" evidence="6">
    <location>
        <begin position="47"/>
        <end position="59"/>
    </location>
</feature>
<dbReference type="InterPro" id="IPR035999">
    <property type="entry name" value="Sec7_dom_sf"/>
</dbReference>
<dbReference type="Pfam" id="PF01369">
    <property type="entry name" value="Sec7"/>
    <property type="match status" value="1"/>
</dbReference>
<evidence type="ECO:0000256" key="6">
    <source>
        <dbReference type="SAM" id="MobiDB-lite"/>
    </source>
</evidence>
<feature type="region of interest" description="Disordered" evidence="6">
    <location>
        <begin position="550"/>
        <end position="639"/>
    </location>
</feature>
<feature type="region of interest" description="Disordered" evidence="6">
    <location>
        <begin position="28"/>
        <end position="92"/>
    </location>
</feature>
<feature type="compositionally biased region" description="Polar residues" evidence="6">
    <location>
        <begin position="575"/>
        <end position="597"/>
    </location>
</feature>
<evidence type="ECO:0000259" key="7">
    <source>
        <dbReference type="PROSITE" id="PS50190"/>
    </source>
</evidence>
<feature type="domain" description="SEC7" evidence="7">
    <location>
        <begin position="658"/>
        <end position="851"/>
    </location>
</feature>
<dbReference type="InterPro" id="IPR023394">
    <property type="entry name" value="Sec7_C_sf"/>
</dbReference>
<feature type="compositionally biased region" description="Polar residues" evidence="6">
    <location>
        <begin position="60"/>
        <end position="79"/>
    </location>
</feature>
<comment type="similarity">
    <text evidence="2">Belongs to the BRAG family.</text>
</comment>
<dbReference type="GO" id="GO:0005737">
    <property type="term" value="C:cytoplasm"/>
    <property type="evidence" value="ECO:0007669"/>
    <property type="project" value="UniProtKB-SubCell"/>
</dbReference>
<gene>
    <name evidence="8" type="ORF">OFUS_LOCUS8989</name>
</gene>
<evidence type="ECO:0000313" key="8">
    <source>
        <dbReference type="EMBL" id="CAH1782554.1"/>
    </source>
</evidence>
<accession>A0A8S4NQ50</accession>
<proteinExistence type="inferred from homology"/>
<name>A0A8S4NQ50_OWEFU</name>
<evidence type="ECO:0000256" key="2">
    <source>
        <dbReference type="ARBA" id="ARBA00006248"/>
    </source>
</evidence>
<dbReference type="AlphaFoldDB" id="A0A8S4NQ50"/>
<dbReference type="EMBL" id="CAIIXF020000005">
    <property type="protein sequence ID" value="CAH1782554.1"/>
    <property type="molecule type" value="Genomic_DNA"/>
</dbReference>
<evidence type="ECO:0000256" key="4">
    <source>
        <dbReference type="ARBA" id="ARBA00022553"/>
    </source>
</evidence>
<organism evidence="8 9">
    <name type="scientific">Owenia fusiformis</name>
    <name type="common">Polychaete worm</name>
    <dbReference type="NCBI Taxonomy" id="6347"/>
    <lineage>
        <taxon>Eukaryota</taxon>
        <taxon>Metazoa</taxon>
        <taxon>Spiralia</taxon>
        <taxon>Lophotrochozoa</taxon>
        <taxon>Annelida</taxon>
        <taxon>Polychaeta</taxon>
        <taxon>Sedentaria</taxon>
        <taxon>Canalipalpata</taxon>
        <taxon>Sabellida</taxon>
        <taxon>Oweniida</taxon>
        <taxon>Oweniidae</taxon>
        <taxon>Owenia</taxon>
    </lineage>
</organism>
<feature type="compositionally biased region" description="Polar residues" evidence="6">
    <location>
        <begin position="236"/>
        <end position="252"/>
    </location>
</feature>
<evidence type="ECO:0000256" key="1">
    <source>
        <dbReference type="ARBA" id="ARBA00004496"/>
    </source>
</evidence>
<feature type="compositionally biased region" description="Basic and acidic residues" evidence="6">
    <location>
        <begin position="415"/>
        <end position="427"/>
    </location>
</feature>
<feature type="compositionally biased region" description="Low complexity" evidence="6">
    <location>
        <begin position="376"/>
        <end position="394"/>
    </location>
</feature>
<dbReference type="FunFam" id="1.10.220.20:FF:000001">
    <property type="entry name" value="IQ motif and SEC7 domain-containing protein 1"/>
    <property type="match status" value="1"/>
</dbReference>
<feature type="compositionally biased region" description="Low complexity" evidence="6">
    <location>
        <begin position="403"/>
        <end position="414"/>
    </location>
</feature>
<keyword evidence="3" id="KW-0963">Cytoplasm</keyword>
<dbReference type="Proteomes" id="UP000749559">
    <property type="component" value="Unassembled WGS sequence"/>
</dbReference>
<feature type="compositionally biased region" description="Polar residues" evidence="6">
    <location>
        <begin position="31"/>
        <end position="46"/>
    </location>
</feature>
<dbReference type="Gene3D" id="1.10.220.20">
    <property type="match status" value="1"/>
</dbReference>
<dbReference type="InterPro" id="IPR033742">
    <property type="entry name" value="IQSEC_PH"/>
</dbReference>
<dbReference type="SMART" id="SM00222">
    <property type="entry name" value="Sec7"/>
    <property type="match status" value="1"/>
</dbReference>
<evidence type="ECO:0000256" key="3">
    <source>
        <dbReference type="ARBA" id="ARBA00022490"/>
    </source>
</evidence>
<dbReference type="PANTHER" id="PTHR10663:SF342">
    <property type="entry name" value="FI21420P1"/>
    <property type="match status" value="1"/>
</dbReference>
<comment type="caution">
    <text evidence="8">The sequence shown here is derived from an EMBL/GenBank/DDBJ whole genome shotgun (WGS) entry which is preliminary data.</text>
</comment>
<feature type="compositionally biased region" description="Polar residues" evidence="6">
    <location>
        <begin position="621"/>
        <end position="634"/>
    </location>
</feature>
<reference evidence="8" key="1">
    <citation type="submission" date="2022-03" db="EMBL/GenBank/DDBJ databases">
        <authorList>
            <person name="Martin C."/>
        </authorList>
    </citation>
    <scope>NUCLEOTIDE SEQUENCE</scope>
</reference>
<dbReference type="GO" id="GO:0032012">
    <property type="term" value="P:regulation of ARF protein signal transduction"/>
    <property type="evidence" value="ECO:0007669"/>
    <property type="project" value="InterPro"/>
</dbReference>
<evidence type="ECO:0000256" key="5">
    <source>
        <dbReference type="ARBA" id="ARBA00023054"/>
    </source>
</evidence>
<feature type="region of interest" description="Disordered" evidence="6">
    <location>
        <begin position="1071"/>
        <end position="1124"/>
    </location>
</feature>
<dbReference type="InterPro" id="IPR011993">
    <property type="entry name" value="PH-like_dom_sf"/>
</dbReference>
<feature type="compositionally biased region" description="Low complexity" evidence="6">
    <location>
        <begin position="428"/>
        <end position="437"/>
    </location>
</feature>
<keyword evidence="9" id="KW-1185">Reference proteome</keyword>
<dbReference type="SUPFAM" id="SSF50729">
    <property type="entry name" value="PH domain-like"/>
    <property type="match status" value="1"/>
</dbReference>
<dbReference type="FunFam" id="1.10.1000.11:FF:000009">
    <property type="entry name" value="IQ motif and SEC7 domain-containing protein"/>
    <property type="match status" value="1"/>
</dbReference>
<dbReference type="InterPro" id="IPR000904">
    <property type="entry name" value="Sec7_dom"/>
</dbReference>
<dbReference type="OrthoDB" id="430364at2759"/>